<reference evidence="1" key="1">
    <citation type="submission" date="2010-07" db="EMBL/GenBank/DDBJ databases">
        <authorList>
            <consortium name="CONSOLIDER consortium CSD2007-00005"/>
            <person name="Guazzaroni M.-E."/>
            <person name="Richter M."/>
            <person name="Garcia-Salamanca A."/>
            <person name="Yarza P."/>
            <person name="Ferrer M."/>
        </authorList>
    </citation>
    <scope>NUCLEOTIDE SEQUENCE</scope>
</reference>
<reference evidence="1" key="2">
    <citation type="journal article" date="2011" name="Microb. Ecol.">
        <title>Taxonomic and Functional Metagenomic Profiling of the Microbial Community in the Anoxic Sediment of a Sub-saline Shallow Lake (Laguna de Carrizo, Central Spain).</title>
        <authorList>
            <person name="Ferrer M."/>
            <person name="Guazzaroni M.E."/>
            <person name="Richter M."/>
            <person name="Garcia-Salamanca A."/>
            <person name="Yarza P."/>
            <person name="Suarez-Suarez A."/>
            <person name="Solano J."/>
            <person name="Alcaide M."/>
            <person name="van Dillewijn P."/>
            <person name="Molina-Henares M.A."/>
            <person name="Lopez-Cortes N."/>
            <person name="Al-Ramahi Y."/>
            <person name="Guerrero C."/>
            <person name="Acosta A."/>
            <person name="de Eugenio L.I."/>
            <person name="Martinez V."/>
            <person name="Marques S."/>
            <person name="Rojo F."/>
            <person name="Santero E."/>
            <person name="Genilloud O."/>
            <person name="Perez-Perez J."/>
            <person name="Rossello-Mora R."/>
            <person name="Ramos J.L."/>
        </authorList>
    </citation>
    <scope>NUCLEOTIDE SEQUENCE</scope>
</reference>
<gene>
    <name evidence="1" type="ORF">LDC_2424</name>
</gene>
<sequence>MNVIISSCTPPRRPIRELPDELISQIAAGEVVERPASVVRELVDN</sequence>
<organism evidence="1">
    <name type="scientific">sediment metagenome</name>
    <dbReference type="NCBI Taxonomy" id="749907"/>
    <lineage>
        <taxon>unclassified sequences</taxon>
        <taxon>metagenomes</taxon>
        <taxon>ecological metagenomes</taxon>
    </lineage>
</organism>
<dbReference type="InterPro" id="IPR036890">
    <property type="entry name" value="HATPase_C_sf"/>
</dbReference>
<name>D9PLK1_9ZZZZ</name>
<feature type="non-terminal residue" evidence="1">
    <location>
        <position position="45"/>
    </location>
</feature>
<comment type="caution">
    <text evidence="1">The sequence shown here is derived from an EMBL/GenBank/DDBJ whole genome shotgun (WGS) entry which is preliminary data.</text>
</comment>
<dbReference type="EMBL" id="ADZX01000735">
    <property type="protein sequence ID" value="EFK95571.1"/>
    <property type="molecule type" value="Genomic_DNA"/>
</dbReference>
<protein>
    <submittedName>
        <fullName evidence="1">Uncharacterized protein</fullName>
    </submittedName>
</protein>
<dbReference type="SUPFAM" id="SSF55874">
    <property type="entry name" value="ATPase domain of HSP90 chaperone/DNA topoisomerase II/histidine kinase"/>
    <property type="match status" value="1"/>
</dbReference>
<accession>D9PLK1</accession>
<evidence type="ECO:0000313" key="1">
    <source>
        <dbReference type="EMBL" id="EFK95571.1"/>
    </source>
</evidence>
<dbReference type="Gene3D" id="3.30.565.10">
    <property type="entry name" value="Histidine kinase-like ATPase, C-terminal domain"/>
    <property type="match status" value="1"/>
</dbReference>
<proteinExistence type="predicted"/>
<dbReference type="AlphaFoldDB" id="D9PLK1"/>